<name>A0ABT2LXW4_9FIRM</name>
<evidence type="ECO:0000313" key="19">
    <source>
        <dbReference type="Proteomes" id="UP001431199"/>
    </source>
</evidence>
<dbReference type="NCBIfam" id="TIGR00643">
    <property type="entry name" value="recG"/>
    <property type="match status" value="1"/>
</dbReference>
<evidence type="ECO:0000256" key="11">
    <source>
        <dbReference type="ARBA" id="ARBA00023235"/>
    </source>
</evidence>
<dbReference type="NCBIfam" id="NF008168">
    <property type="entry name" value="PRK10917.2-2"/>
    <property type="match status" value="1"/>
</dbReference>
<comment type="function">
    <text evidence="15">Plays a critical role in recombination and DNA repair. Helps process Holliday junction intermediates to mature products by catalyzing branch migration. Has replication fork regression activity, unwinds stalled or blocked replication forks to make a HJ that can be resolved. Has a DNA unwinding activity characteristic of a DNA helicase with 3'-5' polarity.</text>
</comment>
<keyword evidence="19" id="KW-1185">Reference proteome</keyword>
<evidence type="ECO:0000256" key="5">
    <source>
        <dbReference type="ARBA" id="ARBA00022801"/>
    </source>
</evidence>
<dbReference type="Pfam" id="PF00270">
    <property type="entry name" value="DEAD"/>
    <property type="match status" value="1"/>
</dbReference>
<dbReference type="Proteomes" id="UP001431199">
    <property type="component" value="Unassembled WGS sequence"/>
</dbReference>
<dbReference type="InterPro" id="IPR045562">
    <property type="entry name" value="RecG_dom3_C"/>
</dbReference>
<dbReference type="SUPFAM" id="SSF50249">
    <property type="entry name" value="Nucleic acid-binding proteins"/>
    <property type="match status" value="1"/>
</dbReference>
<feature type="domain" description="Helicase C-terminal" evidence="17">
    <location>
        <begin position="457"/>
        <end position="610"/>
    </location>
</feature>
<comment type="catalytic activity">
    <reaction evidence="12 15">
        <text>Couples ATP hydrolysis with the unwinding of duplex DNA by translocating in the 3'-5' direction.</text>
        <dbReference type="EC" id="5.6.2.4"/>
    </reaction>
</comment>
<dbReference type="InterPro" id="IPR033454">
    <property type="entry name" value="RecG_wedge"/>
</dbReference>
<dbReference type="PROSITE" id="PS51194">
    <property type="entry name" value="HELICASE_CTER"/>
    <property type="match status" value="1"/>
</dbReference>
<dbReference type="Gene3D" id="3.40.50.300">
    <property type="entry name" value="P-loop containing nucleotide triphosphate hydrolases"/>
    <property type="match status" value="2"/>
</dbReference>
<dbReference type="Pfam" id="PF19833">
    <property type="entry name" value="RecG_dom3_C"/>
    <property type="match status" value="1"/>
</dbReference>
<dbReference type="Pfam" id="PF00271">
    <property type="entry name" value="Helicase_C"/>
    <property type="match status" value="1"/>
</dbReference>
<evidence type="ECO:0000256" key="13">
    <source>
        <dbReference type="ARBA" id="ARBA00034808"/>
    </source>
</evidence>
<evidence type="ECO:0000313" key="18">
    <source>
        <dbReference type="EMBL" id="MCT7397471.1"/>
    </source>
</evidence>
<dbReference type="Gene3D" id="2.40.50.140">
    <property type="entry name" value="Nucleic acid-binding proteins"/>
    <property type="match status" value="1"/>
</dbReference>
<evidence type="ECO:0000256" key="14">
    <source>
        <dbReference type="ARBA" id="ARBA00048988"/>
    </source>
</evidence>
<evidence type="ECO:0000256" key="10">
    <source>
        <dbReference type="ARBA" id="ARBA00023204"/>
    </source>
</evidence>
<evidence type="ECO:0000256" key="1">
    <source>
        <dbReference type="ARBA" id="ARBA00007504"/>
    </source>
</evidence>
<dbReference type="PROSITE" id="PS51192">
    <property type="entry name" value="HELICASE_ATP_BIND_1"/>
    <property type="match status" value="1"/>
</dbReference>
<evidence type="ECO:0000256" key="2">
    <source>
        <dbReference type="ARBA" id="ARBA00017846"/>
    </source>
</evidence>
<dbReference type="SUPFAM" id="SSF52540">
    <property type="entry name" value="P-loop containing nucleoside triphosphate hydrolases"/>
    <property type="match status" value="2"/>
</dbReference>
<keyword evidence="5 15" id="KW-0378">Hydrolase</keyword>
<feature type="domain" description="Helicase ATP-binding" evidence="16">
    <location>
        <begin position="268"/>
        <end position="431"/>
    </location>
</feature>
<dbReference type="CDD" id="cd04488">
    <property type="entry name" value="RecG_wedge_OBF"/>
    <property type="match status" value="1"/>
</dbReference>
<reference evidence="18" key="1">
    <citation type="submission" date="2022-09" db="EMBL/GenBank/DDBJ databases">
        <title>Eubacterium sp. LFL-14 isolated from human feces.</title>
        <authorList>
            <person name="Liu F."/>
        </authorList>
    </citation>
    <scope>NUCLEOTIDE SEQUENCE</scope>
    <source>
        <strain evidence="18">LFL-14</strain>
    </source>
</reference>
<dbReference type="InterPro" id="IPR011545">
    <property type="entry name" value="DEAD/DEAH_box_helicase_dom"/>
</dbReference>
<evidence type="ECO:0000256" key="3">
    <source>
        <dbReference type="ARBA" id="ARBA00022741"/>
    </source>
</evidence>
<sequence>MNINELKGIGEKTEKVFNKAGIHTTDDLLKYYPRNYDIYEMPLWIRDFKCNQICAVKAIVYKQIEIRRVRNLQIVTAYLQDDTKNVIRATWFNAAYLKNTLKPGSSFVFRGMVKENRGAFVLEQPKIYKINEYKELLDKMQPIYPLVSGLTEKMVTKAVVQAIKVELPVKEYMPGAVLKERGLIDINKAYMQIHFPKNKMELKQAKDRIIFNEFFDFTYSLRKFKDSDKDNENRFVINNSEVISTIINDLPYKLTNAQLRTWNEIEKDMSGSKVMNRLIQGDVGSGKTIVATLALISASLSGYQGAIMVPTEVLARQHLESINELIAENELNINTVLLTGSMKAKEKREAYAKIESGEVSIIIGTHALIQDSVNYKNLALVITDEQHRFGVRQRESIANKGSMPHIIVMSATPIPRTLAIIMYGDLDISIIDELPANRLPIKNCVVGTNYRPNAYKFIEQQVVQGRQAYIICPTVEFSEAIEGENVIDYCDTLKNIFPPYINIEYLHGKMKPAMKNEIMDRFAKNEIQILVSTTVVEVGVNVPNATVMMIENAERFGLAGLHQLRGRVGRGKYQSYCIFINASETKKASERLEILNHSNNGFEIANEDLKLRGPGDFFGVRQSGDMEFKLGDIYSDASILKTAADMVNRIEDGEIEVSDEEKQRLDEYIDKYIYSSGLNI</sequence>
<comment type="caution">
    <text evidence="18">The sequence shown here is derived from an EMBL/GenBank/DDBJ whole genome shotgun (WGS) entry which is preliminary data.</text>
</comment>
<evidence type="ECO:0000256" key="7">
    <source>
        <dbReference type="ARBA" id="ARBA00022840"/>
    </source>
</evidence>
<keyword evidence="9 15" id="KW-0233">DNA recombination</keyword>
<protein>
    <recommendedName>
        <fullName evidence="2 15">ATP-dependent DNA helicase RecG</fullName>
        <ecNumber evidence="13 15">5.6.2.4</ecNumber>
    </recommendedName>
</protein>
<dbReference type="InterPro" id="IPR004609">
    <property type="entry name" value="ATP-dep_DNA_helicase_RecG"/>
</dbReference>
<evidence type="ECO:0000256" key="12">
    <source>
        <dbReference type="ARBA" id="ARBA00034617"/>
    </source>
</evidence>
<dbReference type="EC" id="5.6.2.4" evidence="13 15"/>
<proteinExistence type="inferred from homology"/>
<keyword evidence="8" id="KW-0238">DNA-binding</keyword>
<keyword evidence="3 15" id="KW-0547">Nucleotide-binding</keyword>
<dbReference type="GO" id="GO:0003678">
    <property type="term" value="F:DNA helicase activity"/>
    <property type="evidence" value="ECO:0007669"/>
    <property type="project" value="UniProtKB-EC"/>
</dbReference>
<keyword evidence="10 15" id="KW-0234">DNA repair</keyword>
<dbReference type="RefSeq" id="WP_260978015.1">
    <property type="nucleotide sequence ID" value="NZ_JAODBU010000001.1"/>
</dbReference>
<dbReference type="NCBIfam" id="NF008165">
    <property type="entry name" value="PRK10917.1-3"/>
    <property type="match status" value="1"/>
</dbReference>
<keyword evidence="7 15" id="KW-0067">ATP-binding</keyword>
<dbReference type="EMBL" id="JAODBU010000001">
    <property type="protein sequence ID" value="MCT7397471.1"/>
    <property type="molecule type" value="Genomic_DNA"/>
</dbReference>
<evidence type="ECO:0000256" key="8">
    <source>
        <dbReference type="ARBA" id="ARBA00023125"/>
    </source>
</evidence>
<dbReference type="InterPro" id="IPR014001">
    <property type="entry name" value="Helicase_ATP-bd"/>
</dbReference>
<dbReference type="PANTHER" id="PTHR47964">
    <property type="entry name" value="ATP-DEPENDENT DNA HELICASE HOMOLOG RECG, CHLOROPLASTIC"/>
    <property type="match status" value="1"/>
</dbReference>
<dbReference type="GO" id="GO:0016787">
    <property type="term" value="F:hydrolase activity"/>
    <property type="evidence" value="ECO:0007669"/>
    <property type="project" value="UniProtKB-KW"/>
</dbReference>
<keyword evidence="4 15" id="KW-0227">DNA damage</keyword>
<dbReference type="InterPro" id="IPR012340">
    <property type="entry name" value="NA-bd_OB-fold"/>
</dbReference>
<evidence type="ECO:0000256" key="4">
    <source>
        <dbReference type="ARBA" id="ARBA00022763"/>
    </source>
</evidence>
<dbReference type="InterPro" id="IPR047112">
    <property type="entry name" value="RecG/Mfd"/>
</dbReference>
<dbReference type="CDD" id="cd17992">
    <property type="entry name" value="DEXHc_RecG"/>
    <property type="match status" value="1"/>
</dbReference>
<dbReference type="SMART" id="SM00490">
    <property type="entry name" value="HELICc"/>
    <property type="match status" value="1"/>
</dbReference>
<evidence type="ECO:0000259" key="17">
    <source>
        <dbReference type="PROSITE" id="PS51194"/>
    </source>
</evidence>
<gene>
    <name evidence="18" type="primary">recG</name>
    <name evidence="18" type="ORF">N5B56_00020</name>
</gene>
<dbReference type="InterPro" id="IPR001650">
    <property type="entry name" value="Helicase_C-like"/>
</dbReference>
<keyword evidence="11" id="KW-0413">Isomerase</keyword>
<dbReference type="InterPro" id="IPR027417">
    <property type="entry name" value="P-loop_NTPase"/>
</dbReference>
<evidence type="ECO:0000256" key="6">
    <source>
        <dbReference type="ARBA" id="ARBA00022806"/>
    </source>
</evidence>
<comment type="catalytic activity">
    <reaction evidence="14 15">
        <text>ATP + H2O = ADP + phosphate + H(+)</text>
        <dbReference type="Rhea" id="RHEA:13065"/>
        <dbReference type="ChEBI" id="CHEBI:15377"/>
        <dbReference type="ChEBI" id="CHEBI:15378"/>
        <dbReference type="ChEBI" id="CHEBI:30616"/>
        <dbReference type="ChEBI" id="CHEBI:43474"/>
        <dbReference type="ChEBI" id="CHEBI:456216"/>
        <dbReference type="EC" id="5.6.2.4"/>
    </reaction>
</comment>
<accession>A0ABT2LXW4</accession>
<comment type="similarity">
    <text evidence="1 15">Belongs to the helicase family. RecG subfamily.</text>
</comment>
<keyword evidence="6 15" id="KW-0347">Helicase</keyword>
<evidence type="ECO:0000259" key="16">
    <source>
        <dbReference type="PROSITE" id="PS51192"/>
    </source>
</evidence>
<dbReference type="Pfam" id="PF17191">
    <property type="entry name" value="RecG_wedge"/>
    <property type="match status" value="1"/>
</dbReference>
<evidence type="ECO:0000256" key="9">
    <source>
        <dbReference type="ARBA" id="ARBA00023172"/>
    </source>
</evidence>
<dbReference type="PANTHER" id="PTHR47964:SF1">
    <property type="entry name" value="ATP-DEPENDENT DNA HELICASE HOMOLOG RECG, CHLOROPLASTIC"/>
    <property type="match status" value="1"/>
</dbReference>
<organism evidence="18 19">
    <name type="scientific">Eubacterium album</name>
    <dbReference type="NCBI Taxonomy" id="2978477"/>
    <lineage>
        <taxon>Bacteria</taxon>
        <taxon>Bacillati</taxon>
        <taxon>Bacillota</taxon>
        <taxon>Clostridia</taxon>
        <taxon>Eubacteriales</taxon>
        <taxon>Eubacteriaceae</taxon>
        <taxon>Eubacterium</taxon>
    </lineage>
</organism>
<evidence type="ECO:0000256" key="15">
    <source>
        <dbReference type="RuleBase" id="RU363016"/>
    </source>
</evidence>
<dbReference type="SMART" id="SM00487">
    <property type="entry name" value="DEXDc"/>
    <property type="match status" value="1"/>
</dbReference>